<name>A0A511V2K5_9BACL</name>
<evidence type="ECO:0000313" key="11">
    <source>
        <dbReference type="Proteomes" id="UP000321157"/>
    </source>
</evidence>
<evidence type="ECO:0000256" key="3">
    <source>
        <dbReference type="ARBA" id="ARBA00022448"/>
    </source>
</evidence>
<feature type="transmembrane region" description="Helical" evidence="9">
    <location>
        <begin position="143"/>
        <end position="166"/>
    </location>
</feature>
<dbReference type="AlphaFoldDB" id="A0A511V2K5"/>
<dbReference type="GO" id="GO:0005886">
    <property type="term" value="C:plasma membrane"/>
    <property type="evidence" value="ECO:0007669"/>
    <property type="project" value="UniProtKB-SubCell"/>
</dbReference>
<dbReference type="Pfam" id="PF03591">
    <property type="entry name" value="AzlC"/>
    <property type="match status" value="1"/>
</dbReference>
<keyword evidence="3" id="KW-0813">Transport</keyword>
<evidence type="ECO:0000256" key="2">
    <source>
        <dbReference type="ARBA" id="ARBA00010735"/>
    </source>
</evidence>
<evidence type="ECO:0000256" key="5">
    <source>
        <dbReference type="ARBA" id="ARBA00022692"/>
    </source>
</evidence>
<keyword evidence="5 9" id="KW-0812">Transmembrane</keyword>
<comment type="subcellular location">
    <subcellularLocation>
        <location evidence="1">Cell membrane</location>
        <topology evidence="1">Multi-pass membrane protein</topology>
    </subcellularLocation>
</comment>
<evidence type="ECO:0000256" key="6">
    <source>
        <dbReference type="ARBA" id="ARBA00022989"/>
    </source>
</evidence>
<sequence length="253" mass="27118">MKSEQAYHAAKEQHHSPGSSAWTEGVRAGLPIAVGYIPIAIAFGLLAKSSGLPNYISVLMSLLIFAGASQFVGANLLALGTAYGEILLTTFILNLRHFLMTASLSQRLRQTTSGWRALLAFGITDETFTVAALRKERKLEKGFLLGLNLTAFASWNAGTWVGVFLATGLPPSLQASMGIALYAMFIGLLIPSVRSSRAVFVVALAAVSVHSMLHWLPWFDGLSTGWSIIIATIMAAALGAVVFPEEKREEAHT</sequence>
<reference evidence="10 11" key="1">
    <citation type="submission" date="2019-07" db="EMBL/GenBank/DDBJ databases">
        <title>Whole genome shotgun sequence of Aneurinibacillus danicus NBRC 102444.</title>
        <authorList>
            <person name="Hosoyama A."/>
            <person name="Uohara A."/>
            <person name="Ohji S."/>
            <person name="Ichikawa N."/>
        </authorList>
    </citation>
    <scope>NUCLEOTIDE SEQUENCE [LARGE SCALE GENOMIC DNA]</scope>
    <source>
        <strain evidence="10 11">NBRC 102444</strain>
    </source>
</reference>
<dbReference type="GO" id="GO:1903785">
    <property type="term" value="P:L-valine transmembrane transport"/>
    <property type="evidence" value="ECO:0007669"/>
    <property type="project" value="TreeGrafter"/>
</dbReference>
<comment type="similarity">
    <text evidence="2">Belongs to the AzlC family.</text>
</comment>
<keyword evidence="7 9" id="KW-0472">Membrane</keyword>
<feature type="transmembrane region" description="Helical" evidence="9">
    <location>
        <begin position="54"/>
        <end position="72"/>
    </location>
</feature>
<gene>
    <name evidence="10" type="ORF">ADA01nite_06060</name>
</gene>
<feature type="transmembrane region" description="Helical" evidence="9">
    <location>
        <begin position="172"/>
        <end position="191"/>
    </location>
</feature>
<evidence type="ECO:0000256" key="9">
    <source>
        <dbReference type="SAM" id="Phobius"/>
    </source>
</evidence>
<feature type="region of interest" description="Disordered" evidence="8">
    <location>
        <begin position="1"/>
        <end position="20"/>
    </location>
</feature>
<dbReference type="EMBL" id="BJXX01000025">
    <property type="protein sequence ID" value="GEN33146.1"/>
    <property type="molecule type" value="Genomic_DNA"/>
</dbReference>
<keyword evidence="4" id="KW-1003">Cell membrane</keyword>
<dbReference type="OrthoDB" id="3177005at2"/>
<dbReference type="PANTHER" id="PTHR34979:SF1">
    <property type="entry name" value="INNER MEMBRANE PROTEIN YGAZ"/>
    <property type="match status" value="1"/>
</dbReference>
<evidence type="ECO:0000256" key="4">
    <source>
        <dbReference type="ARBA" id="ARBA00022475"/>
    </source>
</evidence>
<dbReference type="PANTHER" id="PTHR34979">
    <property type="entry name" value="INNER MEMBRANE PROTEIN YGAZ"/>
    <property type="match status" value="1"/>
</dbReference>
<dbReference type="RefSeq" id="WP_146808444.1">
    <property type="nucleotide sequence ID" value="NZ_BJXX01000025.1"/>
</dbReference>
<protein>
    <submittedName>
        <fullName evidence="10">Autotransporter</fullName>
    </submittedName>
</protein>
<comment type="caution">
    <text evidence="10">The sequence shown here is derived from an EMBL/GenBank/DDBJ whole genome shotgun (WGS) entry which is preliminary data.</text>
</comment>
<evidence type="ECO:0000256" key="1">
    <source>
        <dbReference type="ARBA" id="ARBA00004651"/>
    </source>
</evidence>
<feature type="transmembrane region" description="Helical" evidence="9">
    <location>
        <begin position="224"/>
        <end position="243"/>
    </location>
</feature>
<dbReference type="InterPro" id="IPR011606">
    <property type="entry name" value="Brnchd-chn_aa_trnsp_permease"/>
</dbReference>
<dbReference type="Proteomes" id="UP000321157">
    <property type="component" value="Unassembled WGS sequence"/>
</dbReference>
<feature type="transmembrane region" description="Helical" evidence="9">
    <location>
        <begin position="28"/>
        <end position="47"/>
    </location>
</feature>
<evidence type="ECO:0000256" key="8">
    <source>
        <dbReference type="SAM" id="MobiDB-lite"/>
    </source>
</evidence>
<proteinExistence type="inferred from homology"/>
<feature type="compositionally biased region" description="Basic and acidic residues" evidence="8">
    <location>
        <begin position="1"/>
        <end position="15"/>
    </location>
</feature>
<keyword evidence="11" id="KW-1185">Reference proteome</keyword>
<evidence type="ECO:0000256" key="7">
    <source>
        <dbReference type="ARBA" id="ARBA00023136"/>
    </source>
</evidence>
<keyword evidence="6 9" id="KW-1133">Transmembrane helix</keyword>
<feature type="transmembrane region" description="Helical" evidence="9">
    <location>
        <begin position="198"/>
        <end position="218"/>
    </location>
</feature>
<organism evidence="10 11">
    <name type="scientific">Aneurinibacillus danicus</name>
    <dbReference type="NCBI Taxonomy" id="267746"/>
    <lineage>
        <taxon>Bacteria</taxon>
        <taxon>Bacillati</taxon>
        <taxon>Bacillota</taxon>
        <taxon>Bacilli</taxon>
        <taxon>Bacillales</taxon>
        <taxon>Paenibacillaceae</taxon>
        <taxon>Aneurinibacillus group</taxon>
        <taxon>Aneurinibacillus</taxon>
    </lineage>
</organism>
<feature type="transmembrane region" description="Helical" evidence="9">
    <location>
        <begin position="78"/>
        <end position="99"/>
    </location>
</feature>
<accession>A0A511V2K5</accession>
<evidence type="ECO:0000313" key="10">
    <source>
        <dbReference type="EMBL" id="GEN33146.1"/>
    </source>
</evidence>